<gene>
    <name evidence="3" type="ORF">G4Y79_14770</name>
</gene>
<keyword evidence="1" id="KW-1133">Transmembrane helix</keyword>
<dbReference type="EMBL" id="CP062983">
    <property type="protein sequence ID" value="QPC80968.1"/>
    <property type="molecule type" value="Genomic_DNA"/>
</dbReference>
<accession>A0A7S8IDM7</accession>
<dbReference type="AlphaFoldDB" id="A0A7S8IDM7"/>
<proteinExistence type="predicted"/>
<feature type="transmembrane region" description="Helical" evidence="1">
    <location>
        <begin position="16"/>
        <end position="36"/>
    </location>
</feature>
<evidence type="ECO:0000313" key="4">
    <source>
        <dbReference type="Proteomes" id="UP000594468"/>
    </source>
</evidence>
<dbReference type="Pfam" id="PF08378">
    <property type="entry name" value="NERD"/>
    <property type="match status" value="1"/>
</dbReference>
<keyword evidence="1" id="KW-0472">Membrane</keyword>
<feature type="domain" description="NERD" evidence="2">
    <location>
        <begin position="93"/>
        <end position="188"/>
    </location>
</feature>
<feature type="transmembrane region" description="Helical" evidence="1">
    <location>
        <begin position="48"/>
        <end position="69"/>
    </location>
</feature>
<evidence type="ECO:0000256" key="1">
    <source>
        <dbReference type="SAM" id="Phobius"/>
    </source>
</evidence>
<reference evidence="3 4" key="1">
    <citation type="submission" date="2020-02" db="EMBL/GenBank/DDBJ databases">
        <authorList>
            <person name="Zheng R.K."/>
            <person name="Sun C.M."/>
        </authorList>
    </citation>
    <scope>NUCLEOTIDE SEQUENCE [LARGE SCALE GENOMIC DNA]</scope>
    <source>
        <strain evidence="4">rifampicinis</strain>
    </source>
</reference>
<keyword evidence="1" id="KW-0812">Transmembrane</keyword>
<protein>
    <submittedName>
        <fullName evidence="3">NERD domain-containing protein</fullName>
    </submittedName>
</protein>
<dbReference type="InterPro" id="IPR011528">
    <property type="entry name" value="NERD"/>
</dbReference>
<evidence type="ECO:0000259" key="2">
    <source>
        <dbReference type="Pfam" id="PF08378"/>
    </source>
</evidence>
<dbReference type="KEGG" id="pmet:G4Y79_14770"/>
<evidence type="ECO:0000313" key="3">
    <source>
        <dbReference type="EMBL" id="QPC80968.1"/>
    </source>
</evidence>
<sequence length="249" mass="27657">MRIVTNKRLAKRNRQVAFWLMMGTLAVLVGSFLLLLQGPSQDDPAVSGILLILQVLILPVAFILTLVSVHMTNLWAREPRPEDAIENGLKGLSNKSILYNYYHFPARHVLICPQGIFAMATRWHEGSYTVKDDNWKTNQNILSRLGSILRADGIGNPTMDAQRAAAKVQKQLAKIAPEAEVTPIIVFINSQAEVTLEGSSIPVLYADPKSKPSLKDYLRDINRDHAGSGKQNSMPLTDEQIEAFEQATI</sequence>
<keyword evidence="4" id="KW-1185">Reference proteome</keyword>
<dbReference type="Proteomes" id="UP000594468">
    <property type="component" value="Chromosome"/>
</dbReference>
<organism evidence="3 4">
    <name type="scientific">Phototrophicus methaneseepsis</name>
    <dbReference type="NCBI Taxonomy" id="2710758"/>
    <lineage>
        <taxon>Bacteria</taxon>
        <taxon>Bacillati</taxon>
        <taxon>Chloroflexota</taxon>
        <taxon>Candidatus Thermofontia</taxon>
        <taxon>Phototrophicales</taxon>
        <taxon>Phototrophicaceae</taxon>
        <taxon>Phototrophicus</taxon>
    </lineage>
</organism>
<dbReference type="RefSeq" id="WP_195169042.1">
    <property type="nucleotide sequence ID" value="NZ_CP062983.1"/>
</dbReference>
<name>A0A7S8IDM7_9CHLR</name>